<accession>Q01PB9</accession>
<dbReference type="InterPro" id="IPR012495">
    <property type="entry name" value="TadE-like_dom"/>
</dbReference>
<feature type="transmembrane region" description="Helical" evidence="1">
    <location>
        <begin position="12"/>
        <end position="32"/>
    </location>
</feature>
<sequence>MKSGRRRQSGGNSLIEFTLVGIPIIFVLISIFQMSSGMWLYQTLAFAVREGTRYAIVHGANCSRNGNTYCVTVSGVATVISNAARGLDPSQMTITLTPSQGSAITDTLVNLMNTGTYSTTTWPPSSPPGANAVGQPVTISVSYPFNSGISMFWPGVKPERPHGRFYMPASSTDLIQF</sequence>
<evidence type="ECO:0000256" key="1">
    <source>
        <dbReference type="SAM" id="Phobius"/>
    </source>
</evidence>
<keyword evidence="1" id="KW-0472">Membrane</keyword>
<keyword evidence="1" id="KW-1133">Transmembrane helix</keyword>
<evidence type="ECO:0000313" key="3">
    <source>
        <dbReference type="EMBL" id="ABJ88501.1"/>
    </source>
</evidence>
<evidence type="ECO:0000259" key="2">
    <source>
        <dbReference type="Pfam" id="PF07811"/>
    </source>
</evidence>
<name>Q01PB9_SOLUE</name>
<dbReference type="EMBL" id="CP000473">
    <property type="protein sequence ID" value="ABJ88501.1"/>
    <property type="molecule type" value="Genomic_DNA"/>
</dbReference>
<dbReference type="OrthoDB" id="5397339at2"/>
<gene>
    <name evidence="3" type="ordered locus">Acid_7595</name>
</gene>
<dbReference type="Pfam" id="PF07811">
    <property type="entry name" value="TadE"/>
    <property type="match status" value="1"/>
</dbReference>
<dbReference type="STRING" id="234267.Acid_7595"/>
<dbReference type="InParanoid" id="Q01PB9"/>
<feature type="domain" description="TadE-like" evidence="2">
    <location>
        <begin position="11"/>
        <end position="53"/>
    </location>
</feature>
<protein>
    <submittedName>
        <fullName evidence="3">TadE family protein</fullName>
    </submittedName>
</protein>
<proteinExistence type="predicted"/>
<dbReference type="eggNOG" id="COG4961">
    <property type="taxonomic scope" value="Bacteria"/>
</dbReference>
<organism evidence="3">
    <name type="scientific">Solibacter usitatus (strain Ellin6076)</name>
    <dbReference type="NCBI Taxonomy" id="234267"/>
    <lineage>
        <taxon>Bacteria</taxon>
        <taxon>Pseudomonadati</taxon>
        <taxon>Acidobacteriota</taxon>
        <taxon>Terriglobia</taxon>
        <taxon>Bryobacterales</taxon>
        <taxon>Solibacteraceae</taxon>
        <taxon>Candidatus Solibacter</taxon>
    </lineage>
</organism>
<reference evidence="3" key="1">
    <citation type="submission" date="2006-10" db="EMBL/GenBank/DDBJ databases">
        <title>Complete sequence of Solibacter usitatus Ellin6076.</title>
        <authorList>
            <consortium name="US DOE Joint Genome Institute"/>
            <person name="Copeland A."/>
            <person name="Lucas S."/>
            <person name="Lapidus A."/>
            <person name="Barry K."/>
            <person name="Detter J.C."/>
            <person name="Glavina del Rio T."/>
            <person name="Hammon N."/>
            <person name="Israni S."/>
            <person name="Dalin E."/>
            <person name="Tice H."/>
            <person name="Pitluck S."/>
            <person name="Thompson L.S."/>
            <person name="Brettin T."/>
            <person name="Bruce D."/>
            <person name="Han C."/>
            <person name="Tapia R."/>
            <person name="Gilna P."/>
            <person name="Schmutz J."/>
            <person name="Larimer F."/>
            <person name="Land M."/>
            <person name="Hauser L."/>
            <person name="Kyrpides N."/>
            <person name="Mikhailova N."/>
            <person name="Janssen P.H."/>
            <person name="Kuske C.R."/>
            <person name="Richardson P."/>
        </authorList>
    </citation>
    <scope>NUCLEOTIDE SEQUENCE</scope>
    <source>
        <strain evidence="3">Ellin6076</strain>
    </source>
</reference>
<dbReference type="AlphaFoldDB" id="Q01PB9"/>
<dbReference type="HOGENOM" id="CLU_1516964_0_0_0"/>
<dbReference type="KEGG" id="sus:Acid_7595"/>
<keyword evidence="1" id="KW-0812">Transmembrane</keyword>